<feature type="compositionally biased region" description="Basic and acidic residues" evidence="1">
    <location>
        <begin position="69"/>
        <end position="95"/>
    </location>
</feature>
<feature type="compositionally biased region" description="Basic and acidic residues" evidence="1">
    <location>
        <begin position="14"/>
        <end position="49"/>
    </location>
</feature>
<keyword evidence="3" id="KW-1185">Reference proteome</keyword>
<dbReference type="AlphaFoldDB" id="A0AAD3XUP6"/>
<evidence type="ECO:0000256" key="1">
    <source>
        <dbReference type="SAM" id="MobiDB-lite"/>
    </source>
</evidence>
<dbReference type="PANTHER" id="PTHR36364:SF1">
    <property type="entry name" value="OS03G0203000 PROTEIN"/>
    <property type="match status" value="1"/>
</dbReference>
<accession>A0AAD3XUP6</accession>
<feature type="region of interest" description="Disordered" evidence="1">
    <location>
        <begin position="1"/>
        <end position="321"/>
    </location>
</feature>
<protein>
    <recommendedName>
        <fullName evidence="4">Btz domain-containing protein</fullName>
    </recommendedName>
</protein>
<evidence type="ECO:0000313" key="3">
    <source>
        <dbReference type="Proteomes" id="UP001279734"/>
    </source>
</evidence>
<dbReference type="EMBL" id="BSYO01000018">
    <property type="protein sequence ID" value="GMH17923.1"/>
    <property type="molecule type" value="Genomic_DNA"/>
</dbReference>
<comment type="caution">
    <text evidence="2">The sequence shown here is derived from an EMBL/GenBank/DDBJ whole genome shotgun (WGS) entry which is preliminary data.</text>
</comment>
<feature type="compositionally biased region" description="Basic and acidic residues" evidence="1">
    <location>
        <begin position="287"/>
        <end position="313"/>
    </location>
</feature>
<proteinExistence type="predicted"/>
<feature type="compositionally biased region" description="Basic and acidic residues" evidence="1">
    <location>
        <begin position="249"/>
        <end position="262"/>
    </location>
</feature>
<reference evidence="2" key="1">
    <citation type="submission" date="2023-05" db="EMBL/GenBank/DDBJ databases">
        <title>Nepenthes gracilis genome sequencing.</title>
        <authorList>
            <person name="Fukushima K."/>
        </authorList>
    </citation>
    <scope>NUCLEOTIDE SEQUENCE</scope>
    <source>
        <strain evidence="2">SING2019-196</strain>
    </source>
</reference>
<sequence>MPRESDSKRHRSKYDREPSPKRSRGDGKPGTERSPRRINNEIGAKDKDQKQRRRLQDALPLEAPPAPDSKAEAGDLGKESDRKANGYSERTKHSDASAVPQSRSYFQKHDERSNAGQDSRTSGHRETSERGWWRDSKHDQRAIPKTATSDVRRRDEKFLNQGDDSRVWRHDKFFETQVNPPPPAKKRPPFREEKLPVEAESTEKAATEPTKPLPPLDRPAAIREKRVERGGQSQRDRSYVGDGSLPNRGRAEKASFPSRDRYSGGGGRYGGRDRYSGRQGYHSGGSHVEKWKHDMFDEANRSPTPKKEEDPTAKLEALLAS</sequence>
<organism evidence="2 3">
    <name type="scientific">Nepenthes gracilis</name>
    <name type="common">Slender pitcher plant</name>
    <dbReference type="NCBI Taxonomy" id="150966"/>
    <lineage>
        <taxon>Eukaryota</taxon>
        <taxon>Viridiplantae</taxon>
        <taxon>Streptophyta</taxon>
        <taxon>Embryophyta</taxon>
        <taxon>Tracheophyta</taxon>
        <taxon>Spermatophyta</taxon>
        <taxon>Magnoliopsida</taxon>
        <taxon>eudicotyledons</taxon>
        <taxon>Gunneridae</taxon>
        <taxon>Pentapetalae</taxon>
        <taxon>Caryophyllales</taxon>
        <taxon>Nepenthaceae</taxon>
        <taxon>Nepenthes</taxon>
    </lineage>
</organism>
<gene>
    <name evidence="2" type="ORF">Nepgr_019764</name>
</gene>
<feature type="compositionally biased region" description="Basic and acidic residues" evidence="1">
    <location>
        <begin position="121"/>
        <end position="142"/>
    </location>
</feature>
<feature type="compositionally biased region" description="Basic and acidic residues" evidence="1">
    <location>
        <begin position="150"/>
        <end position="174"/>
    </location>
</feature>
<dbReference type="Proteomes" id="UP001279734">
    <property type="component" value="Unassembled WGS sequence"/>
</dbReference>
<dbReference type="PANTHER" id="PTHR36364">
    <property type="entry name" value="OS03G0203000 PROTEIN"/>
    <property type="match status" value="1"/>
</dbReference>
<feature type="compositionally biased region" description="Basic and acidic residues" evidence="1">
    <location>
        <begin position="220"/>
        <end position="239"/>
    </location>
</feature>
<name>A0AAD3XUP6_NEPGR</name>
<feature type="compositionally biased region" description="Basic and acidic residues" evidence="1">
    <location>
        <begin position="189"/>
        <end position="206"/>
    </location>
</feature>
<evidence type="ECO:0008006" key="4">
    <source>
        <dbReference type="Google" id="ProtNLM"/>
    </source>
</evidence>
<evidence type="ECO:0000313" key="2">
    <source>
        <dbReference type="EMBL" id="GMH17923.1"/>
    </source>
</evidence>